<evidence type="ECO:0000256" key="7">
    <source>
        <dbReference type="RuleBase" id="RU365065"/>
    </source>
</evidence>
<comment type="function">
    <text evidence="7">May be involved in iron transport and iron homeostasis.</text>
</comment>
<name>A0AAW1Q5Q3_9CHLO</name>
<evidence type="ECO:0000313" key="9">
    <source>
        <dbReference type="Proteomes" id="UP001438707"/>
    </source>
</evidence>
<feature type="transmembrane region" description="Helical" evidence="7">
    <location>
        <begin position="321"/>
        <end position="339"/>
    </location>
</feature>
<protein>
    <recommendedName>
        <fullName evidence="7">Solute carrier family 40 member</fullName>
    </recommendedName>
</protein>
<feature type="transmembrane region" description="Helical" evidence="7">
    <location>
        <begin position="452"/>
        <end position="474"/>
    </location>
</feature>
<evidence type="ECO:0000256" key="1">
    <source>
        <dbReference type="ARBA" id="ARBA00004141"/>
    </source>
</evidence>
<feature type="transmembrane region" description="Helical" evidence="7">
    <location>
        <begin position="128"/>
        <end position="150"/>
    </location>
</feature>
<dbReference type="InterPro" id="IPR009716">
    <property type="entry name" value="Ferroportin-1"/>
</dbReference>
<comment type="similarity">
    <text evidence="2 7">Belongs to the ferroportin (FP) (TC 2.A.100) family. SLC40A subfamily.</text>
</comment>
<comment type="subcellular location">
    <subcellularLocation>
        <location evidence="1 7">Membrane</location>
        <topology evidence="1 7">Multi-pass membrane protein</topology>
    </subcellularLocation>
</comment>
<keyword evidence="9" id="KW-1185">Reference proteome</keyword>
<evidence type="ECO:0000256" key="3">
    <source>
        <dbReference type="ARBA" id="ARBA00022448"/>
    </source>
</evidence>
<feature type="transmembrane region" description="Helical" evidence="7">
    <location>
        <begin position="98"/>
        <end position="116"/>
    </location>
</feature>
<proteinExistence type="inferred from homology"/>
<dbReference type="GO" id="GO:0016020">
    <property type="term" value="C:membrane"/>
    <property type="evidence" value="ECO:0007669"/>
    <property type="project" value="UniProtKB-SubCell"/>
</dbReference>
<gene>
    <name evidence="8" type="ORF">WJX74_011025</name>
</gene>
<evidence type="ECO:0000256" key="6">
    <source>
        <dbReference type="ARBA" id="ARBA00023136"/>
    </source>
</evidence>
<feature type="transmembrane region" description="Helical" evidence="7">
    <location>
        <begin position="286"/>
        <end position="309"/>
    </location>
</feature>
<keyword evidence="6 7" id="KW-0472">Membrane</keyword>
<dbReference type="InterPro" id="IPR036259">
    <property type="entry name" value="MFS_trans_sf"/>
</dbReference>
<comment type="caution">
    <text evidence="7">Lacks conserved residue(s) required for the propagation of feature annotation.</text>
</comment>
<keyword evidence="7" id="KW-0406">Ion transport</keyword>
<keyword evidence="4 7" id="KW-0812">Transmembrane</keyword>
<comment type="caution">
    <text evidence="8">The sequence shown here is derived from an EMBL/GenBank/DDBJ whole genome shotgun (WGS) entry which is preliminary data.</text>
</comment>
<reference evidence="8 9" key="1">
    <citation type="journal article" date="2024" name="Nat. Commun.">
        <title>Phylogenomics reveals the evolutionary origins of lichenization in chlorophyte algae.</title>
        <authorList>
            <person name="Puginier C."/>
            <person name="Libourel C."/>
            <person name="Otte J."/>
            <person name="Skaloud P."/>
            <person name="Haon M."/>
            <person name="Grisel S."/>
            <person name="Petersen M."/>
            <person name="Berrin J.G."/>
            <person name="Delaux P.M."/>
            <person name="Dal Grande F."/>
            <person name="Keller J."/>
        </authorList>
    </citation>
    <scope>NUCLEOTIDE SEQUENCE [LARGE SCALE GENOMIC DNA]</scope>
    <source>
        <strain evidence="8 9">SAG 2145</strain>
    </source>
</reference>
<keyword evidence="3 7" id="KW-0813">Transport</keyword>
<feature type="transmembrane region" description="Helical" evidence="7">
    <location>
        <begin position="351"/>
        <end position="370"/>
    </location>
</feature>
<dbReference type="GO" id="GO:0005381">
    <property type="term" value="F:iron ion transmembrane transporter activity"/>
    <property type="evidence" value="ECO:0007669"/>
    <property type="project" value="UniProtKB-UniRule"/>
</dbReference>
<evidence type="ECO:0000256" key="2">
    <source>
        <dbReference type="ARBA" id="ARBA00006279"/>
    </source>
</evidence>
<dbReference type="Pfam" id="PF06963">
    <property type="entry name" value="FPN1"/>
    <property type="match status" value="2"/>
</dbReference>
<evidence type="ECO:0000256" key="5">
    <source>
        <dbReference type="ARBA" id="ARBA00022989"/>
    </source>
</evidence>
<dbReference type="PANTHER" id="PTHR11660">
    <property type="entry name" value="SOLUTE CARRIER FAMILY 40 MEMBER"/>
    <property type="match status" value="1"/>
</dbReference>
<dbReference type="PANTHER" id="PTHR11660:SF57">
    <property type="entry name" value="SOLUTE CARRIER FAMILY 40 MEMBER"/>
    <property type="match status" value="1"/>
</dbReference>
<keyword evidence="5 7" id="KW-1133">Transmembrane helix</keyword>
<dbReference type="SUPFAM" id="SSF103473">
    <property type="entry name" value="MFS general substrate transporter"/>
    <property type="match status" value="1"/>
</dbReference>
<dbReference type="AlphaFoldDB" id="A0AAW1Q5Q3"/>
<evidence type="ECO:0000256" key="4">
    <source>
        <dbReference type="ARBA" id="ARBA00022692"/>
    </source>
</evidence>
<feature type="transmembrane region" description="Helical" evidence="7">
    <location>
        <begin position="63"/>
        <end position="86"/>
    </location>
</feature>
<sequence>MSPSPSSEDAESLLPHQAAANTGSAVALTALYCSHGLSAWGQRMWEFDVGLVLLQLQPGSLRLVSIFGLADGGLQGLLGGAVGAYIDRRPRLNAARNMYLLQNVAVGLSAVAAWLALGLQQGSQSALLFWSCVILLIALGSISSLGALGATVSVEKEWTKALCQGDSKRLSQVNAGMRRIDLSCSIAAPIAAGFLMTMASTRAAVMRSGQYLHGAPKEHQKELELQALGVFSAGYTNPAAAAAAAAAGLANHPPTHSMGSHLLSAARAWLQSLWGSWRAYWTQPTFAAAIALALLYLTVLSLGLLMTAYIKDQGLTEAELAVERGLGALTGILATFTFPPMSSRLGLDRSGLIGVWAQLAVLFVTVMPAFGPASWPLHAGLGRARLLLAGLVLSRWGLWSFDLAVTQMMQERIACSQLGAVSGVQSALQSLLQSLSYIPTLVVSELNSFKWLMLASLGTVLMAALTYSIAMYMAASNGPEQGSGGDDAG</sequence>
<accession>A0AAW1Q5Q3</accession>
<dbReference type="Proteomes" id="UP001438707">
    <property type="component" value="Unassembled WGS sequence"/>
</dbReference>
<dbReference type="EMBL" id="JALJOS010000064">
    <property type="protein sequence ID" value="KAK9817605.1"/>
    <property type="molecule type" value="Genomic_DNA"/>
</dbReference>
<organism evidence="8 9">
    <name type="scientific">Apatococcus lobatus</name>
    <dbReference type="NCBI Taxonomy" id="904363"/>
    <lineage>
        <taxon>Eukaryota</taxon>
        <taxon>Viridiplantae</taxon>
        <taxon>Chlorophyta</taxon>
        <taxon>core chlorophytes</taxon>
        <taxon>Trebouxiophyceae</taxon>
        <taxon>Chlorellales</taxon>
        <taxon>Chlorellaceae</taxon>
        <taxon>Apatococcus</taxon>
    </lineage>
</organism>
<evidence type="ECO:0000313" key="8">
    <source>
        <dbReference type="EMBL" id="KAK9817605.1"/>
    </source>
</evidence>
<feature type="transmembrane region" description="Helical" evidence="7">
    <location>
        <begin position="382"/>
        <end position="401"/>
    </location>
</feature>